<feature type="compositionally biased region" description="Basic and acidic residues" evidence="2">
    <location>
        <begin position="44"/>
        <end position="79"/>
    </location>
</feature>
<feature type="region of interest" description="Disordered" evidence="2">
    <location>
        <begin position="1"/>
        <end position="79"/>
    </location>
</feature>
<evidence type="ECO:0000259" key="3">
    <source>
        <dbReference type="PROSITE" id="PS50202"/>
    </source>
</evidence>
<gene>
    <name evidence="4" type="ORF">DICVIV_02679</name>
</gene>
<keyword evidence="1" id="KW-0963">Cytoplasm</keyword>
<dbReference type="InterPro" id="IPR013783">
    <property type="entry name" value="Ig-like_fold"/>
</dbReference>
<feature type="domain" description="MSP" evidence="3">
    <location>
        <begin position="118"/>
        <end position="230"/>
    </location>
</feature>
<dbReference type="PANTHER" id="PTHR21513:SF2">
    <property type="entry name" value="MAJOR SPERM PROTEIN"/>
    <property type="match status" value="1"/>
</dbReference>
<keyword evidence="5" id="KW-1185">Reference proteome</keyword>
<dbReference type="PROSITE" id="PS50202">
    <property type="entry name" value="MSP"/>
    <property type="match status" value="1"/>
</dbReference>
<comment type="function">
    <text evidence="1">Central component in molecular interactions underlying sperm crawling. Forms an extensive filament system that extends from sperm villipoda, along the leading edge of the pseudopod.</text>
</comment>
<evidence type="ECO:0000313" key="5">
    <source>
        <dbReference type="Proteomes" id="UP000053766"/>
    </source>
</evidence>
<dbReference type="Gene3D" id="2.60.40.10">
    <property type="entry name" value="Immunoglobulins"/>
    <property type="match status" value="1"/>
</dbReference>
<feature type="compositionally biased region" description="Basic and acidic residues" evidence="2">
    <location>
        <begin position="22"/>
        <end position="36"/>
    </location>
</feature>
<evidence type="ECO:0000313" key="4">
    <source>
        <dbReference type="EMBL" id="KJH51120.1"/>
    </source>
</evidence>
<name>A0A0D8Y328_DICVI</name>
<protein>
    <recommendedName>
        <fullName evidence="1">Major sperm protein</fullName>
    </recommendedName>
</protein>
<dbReference type="InterPro" id="IPR008962">
    <property type="entry name" value="PapD-like_sf"/>
</dbReference>
<reference evidence="5" key="2">
    <citation type="journal article" date="2016" name="Sci. Rep.">
        <title>Dictyocaulus viviparus genome, variome and transcriptome elucidate lungworm biology and support future intervention.</title>
        <authorList>
            <person name="McNulty S.N."/>
            <person name="Strube C."/>
            <person name="Rosa B.A."/>
            <person name="Martin J.C."/>
            <person name="Tyagi R."/>
            <person name="Choi Y.J."/>
            <person name="Wang Q."/>
            <person name="Hallsworth Pepin K."/>
            <person name="Zhang X."/>
            <person name="Ozersky P."/>
            <person name="Wilson R.K."/>
            <person name="Sternberg P.W."/>
            <person name="Gasser R.B."/>
            <person name="Mitreva M."/>
        </authorList>
    </citation>
    <scope>NUCLEOTIDE SEQUENCE [LARGE SCALE GENOMIC DNA]</scope>
    <source>
        <strain evidence="5">HannoverDv2000</strain>
    </source>
</reference>
<reference evidence="4 5" key="1">
    <citation type="submission" date="2013-11" db="EMBL/GenBank/DDBJ databases">
        <title>Draft genome of the bovine lungworm Dictyocaulus viviparus.</title>
        <authorList>
            <person name="Mitreva M."/>
        </authorList>
    </citation>
    <scope>NUCLEOTIDE SEQUENCE [LARGE SCALE GENOMIC DNA]</scope>
    <source>
        <strain evidence="4 5">HannoverDv2000</strain>
    </source>
</reference>
<dbReference type="SUPFAM" id="SSF49354">
    <property type="entry name" value="PapD-like"/>
    <property type="match status" value="1"/>
</dbReference>
<dbReference type="Pfam" id="PF00635">
    <property type="entry name" value="Motile_Sperm"/>
    <property type="match status" value="1"/>
</dbReference>
<sequence length="230" mass="26138">MTTSCKYRKVAGMASDGNEGSKITEKPNEEKQEGGEGKQAVTERGADDKQKTGDEKGKSSLSKAKENQENDKAAADQKKEEKIISDVARLQKHEYILVFNKAFPLNLNNYKIANKFRDAAEEPRNVIFKVPPEKKPIWSDIKLQNPTNENKTFKVKCTSAVIFRVQPPFGLVKANETTKIRVWFQNTNGIPSDGKKHYFAIYFMNSEEGKLPKEMWRKDSKPEGCFRNTV</sequence>
<dbReference type="InterPro" id="IPR000535">
    <property type="entry name" value="MSP_dom"/>
</dbReference>
<dbReference type="OrthoDB" id="5915816at2759"/>
<dbReference type="STRING" id="29172.A0A0D8Y328"/>
<dbReference type="Proteomes" id="UP000053766">
    <property type="component" value="Unassembled WGS sequence"/>
</dbReference>
<evidence type="ECO:0000256" key="1">
    <source>
        <dbReference type="RuleBase" id="RU003425"/>
    </source>
</evidence>
<accession>A0A0D8Y328</accession>
<dbReference type="AlphaFoldDB" id="A0A0D8Y328"/>
<dbReference type="PANTHER" id="PTHR21513">
    <property type="entry name" value="MAJOR SPERM PROTEIN"/>
    <property type="match status" value="1"/>
</dbReference>
<dbReference type="EMBL" id="KN716190">
    <property type="protein sequence ID" value="KJH51120.1"/>
    <property type="molecule type" value="Genomic_DNA"/>
</dbReference>
<proteinExistence type="predicted"/>
<keyword evidence="1" id="KW-0206">Cytoskeleton</keyword>
<evidence type="ECO:0000256" key="2">
    <source>
        <dbReference type="SAM" id="MobiDB-lite"/>
    </source>
</evidence>
<organism evidence="4 5">
    <name type="scientific">Dictyocaulus viviparus</name>
    <name type="common">Bovine lungworm</name>
    <dbReference type="NCBI Taxonomy" id="29172"/>
    <lineage>
        <taxon>Eukaryota</taxon>
        <taxon>Metazoa</taxon>
        <taxon>Ecdysozoa</taxon>
        <taxon>Nematoda</taxon>
        <taxon>Chromadorea</taxon>
        <taxon>Rhabditida</taxon>
        <taxon>Rhabditina</taxon>
        <taxon>Rhabditomorpha</taxon>
        <taxon>Strongyloidea</taxon>
        <taxon>Metastrongylidae</taxon>
        <taxon>Dictyocaulus</taxon>
    </lineage>
</organism>